<dbReference type="SUPFAM" id="SSF54637">
    <property type="entry name" value="Thioesterase/thiol ester dehydrase-isomerase"/>
    <property type="match status" value="1"/>
</dbReference>
<sequence>MQRGRRCQRSRRCVQRWRHRIRRRRAGALQSPREVVTLPLDAVRAMPGIDLMRAMFAGDLPRAPIALLLGFDGGAVGEGWVEFSGVPGEQHYNPLGTVHGGYAATMLDSCMGCAVHTTLKAGIGYTTIDMNVTYLRPMNAATGRVTARGEVITSGRRVATARATLTDTRGKLIATATTSCLVFPLGDSA</sequence>
<name>A0A552UGV5_9SPHN</name>
<organism evidence="4 5">
    <name type="scientific">Glacieibacterium frigidum</name>
    <dbReference type="NCBI Taxonomy" id="2593303"/>
    <lineage>
        <taxon>Bacteria</taxon>
        <taxon>Pseudomonadati</taxon>
        <taxon>Pseudomonadota</taxon>
        <taxon>Alphaproteobacteria</taxon>
        <taxon>Sphingomonadales</taxon>
        <taxon>Sphingosinicellaceae</taxon>
        <taxon>Glacieibacterium</taxon>
    </lineage>
</organism>
<dbReference type="NCBIfam" id="TIGR00369">
    <property type="entry name" value="unchar_dom_1"/>
    <property type="match status" value="1"/>
</dbReference>
<dbReference type="OrthoDB" id="9813282at2"/>
<accession>A0A552UGV5</accession>
<gene>
    <name evidence="4" type="ORF">FMM06_04585</name>
</gene>
<evidence type="ECO:0000256" key="2">
    <source>
        <dbReference type="ARBA" id="ARBA00022801"/>
    </source>
</evidence>
<keyword evidence="5" id="KW-1185">Reference proteome</keyword>
<comment type="caution">
    <text evidence="4">The sequence shown here is derived from an EMBL/GenBank/DDBJ whole genome shotgun (WGS) entry which is preliminary data.</text>
</comment>
<dbReference type="PANTHER" id="PTHR21660">
    <property type="entry name" value="THIOESTERASE SUPERFAMILY MEMBER-RELATED"/>
    <property type="match status" value="1"/>
</dbReference>
<dbReference type="InterPro" id="IPR039298">
    <property type="entry name" value="ACOT13"/>
</dbReference>
<proteinExistence type="inferred from homology"/>
<dbReference type="AlphaFoldDB" id="A0A552UGV5"/>
<dbReference type="EMBL" id="VJWA01000001">
    <property type="protein sequence ID" value="TRW17446.1"/>
    <property type="molecule type" value="Genomic_DNA"/>
</dbReference>
<evidence type="ECO:0000256" key="1">
    <source>
        <dbReference type="ARBA" id="ARBA00008324"/>
    </source>
</evidence>
<dbReference type="InterPro" id="IPR006683">
    <property type="entry name" value="Thioestr_dom"/>
</dbReference>
<evidence type="ECO:0000313" key="5">
    <source>
        <dbReference type="Proteomes" id="UP000317894"/>
    </source>
</evidence>
<reference evidence="4 5" key="1">
    <citation type="submission" date="2019-07" db="EMBL/GenBank/DDBJ databases">
        <title>Novel species isolated from glacier.</title>
        <authorList>
            <person name="Liu Q."/>
            <person name="Xin Y.-H."/>
        </authorList>
    </citation>
    <scope>NUCLEOTIDE SEQUENCE [LARGE SCALE GENOMIC DNA]</scope>
    <source>
        <strain evidence="4 5">LB1R16</strain>
    </source>
</reference>
<protein>
    <submittedName>
        <fullName evidence="4">PaaI family thioesterase</fullName>
    </submittedName>
</protein>
<comment type="similarity">
    <text evidence="1">Belongs to the thioesterase PaaI family.</text>
</comment>
<dbReference type="Proteomes" id="UP000317894">
    <property type="component" value="Unassembled WGS sequence"/>
</dbReference>
<dbReference type="Pfam" id="PF03061">
    <property type="entry name" value="4HBT"/>
    <property type="match status" value="1"/>
</dbReference>
<keyword evidence="2" id="KW-0378">Hydrolase</keyword>
<dbReference type="InterPro" id="IPR029069">
    <property type="entry name" value="HotDog_dom_sf"/>
</dbReference>
<dbReference type="InterPro" id="IPR003736">
    <property type="entry name" value="PAAI_dom"/>
</dbReference>
<dbReference type="Gene3D" id="3.10.129.10">
    <property type="entry name" value="Hotdog Thioesterase"/>
    <property type="match status" value="1"/>
</dbReference>
<evidence type="ECO:0000313" key="4">
    <source>
        <dbReference type="EMBL" id="TRW17446.1"/>
    </source>
</evidence>
<dbReference type="GO" id="GO:0047617">
    <property type="term" value="F:fatty acyl-CoA hydrolase activity"/>
    <property type="evidence" value="ECO:0007669"/>
    <property type="project" value="InterPro"/>
</dbReference>
<dbReference type="PANTHER" id="PTHR21660:SF1">
    <property type="entry name" value="ACYL-COENZYME A THIOESTERASE 13"/>
    <property type="match status" value="1"/>
</dbReference>
<feature type="domain" description="Thioesterase" evidence="3">
    <location>
        <begin position="96"/>
        <end position="173"/>
    </location>
</feature>
<evidence type="ECO:0000259" key="3">
    <source>
        <dbReference type="Pfam" id="PF03061"/>
    </source>
</evidence>
<dbReference type="CDD" id="cd03443">
    <property type="entry name" value="PaaI_thioesterase"/>
    <property type="match status" value="1"/>
</dbReference>